<keyword evidence="2" id="KW-1185">Reference proteome</keyword>
<dbReference type="AlphaFoldDB" id="A0A3Q0SRP6"/>
<reference evidence="1" key="1">
    <citation type="submission" date="2025-08" db="UniProtKB">
        <authorList>
            <consortium name="Ensembl"/>
        </authorList>
    </citation>
    <scope>IDENTIFICATION</scope>
</reference>
<proteinExistence type="predicted"/>
<name>A0A3Q0SRP6_AMPCI</name>
<evidence type="ECO:0000313" key="1">
    <source>
        <dbReference type="Ensembl" id="ENSACIP00000025442.1"/>
    </source>
</evidence>
<reference evidence="1" key="2">
    <citation type="submission" date="2025-09" db="UniProtKB">
        <authorList>
            <consortium name="Ensembl"/>
        </authorList>
    </citation>
    <scope>IDENTIFICATION</scope>
</reference>
<protein>
    <submittedName>
        <fullName evidence="1">Uncharacterized protein</fullName>
    </submittedName>
</protein>
<dbReference type="Proteomes" id="UP000261340">
    <property type="component" value="Unplaced"/>
</dbReference>
<dbReference type="STRING" id="61819.ENSACIP00000025442"/>
<accession>A0A3Q0SRP6</accession>
<sequence>MLQRLAVFPLRRPAAAPLAAALRCISSGSAEITVPLNFWAGKRRTGPEKCSKQNVYEPATGKKYILRKCTGSVL</sequence>
<organism evidence="1 2">
    <name type="scientific">Amphilophus citrinellus</name>
    <name type="common">Midas cichlid</name>
    <name type="synonym">Cichlasoma citrinellum</name>
    <dbReference type="NCBI Taxonomy" id="61819"/>
    <lineage>
        <taxon>Eukaryota</taxon>
        <taxon>Metazoa</taxon>
        <taxon>Chordata</taxon>
        <taxon>Craniata</taxon>
        <taxon>Vertebrata</taxon>
        <taxon>Euteleostomi</taxon>
        <taxon>Actinopterygii</taxon>
        <taxon>Neopterygii</taxon>
        <taxon>Teleostei</taxon>
        <taxon>Neoteleostei</taxon>
        <taxon>Acanthomorphata</taxon>
        <taxon>Ovalentaria</taxon>
        <taxon>Cichlomorphae</taxon>
        <taxon>Cichliformes</taxon>
        <taxon>Cichlidae</taxon>
        <taxon>New World cichlids</taxon>
        <taxon>Cichlasomatinae</taxon>
        <taxon>Heroini</taxon>
        <taxon>Amphilophus</taxon>
    </lineage>
</organism>
<dbReference type="Ensembl" id="ENSACIT00000026108.1">
    <property type="protein sequence ID" value="ENSACIP00000025442.1"/>
    <property type="gene ID" value="ENSACIG00000019717.1"/>
</dbReference>
<evidence type="ECO:0000313" key="2">
    <source>
        <dbReference type="Proteomes" id="UP000261340"/>
    </source>
</evidence>